<protein>
    <submittedName>
        <fullName evidence="2">Uncharacterized protein</fullName>
    </submittedName>
</protein>
<feature type="region of interest" description="Disordered" evidence="1">
    <location>
        <begin position="51"/>
        <end position="99"/>
    </location>
</feature>
<feature type="compositionally biased region" description="Low complexity" evidence="1">
    <location>
        <begin position="55"/>
        <end position="77"/>
    </location>
</feature>
<evidence type="ECO:0000256" key="1">
    <source>
        <dbReference type="SAM" id="MobiDB-lite"/>
    </source>
</evidence>
<comment type="caution">
    <text evidence="2">The sequence shown here is derived from an EMBL/GenBank/DDBJ whole genome shotgun (WGS) entry which is preliminary data.</text>
</comment>
<dbReference type="EMBL" id="VDMD01000001">
    <property type="protein sequence ID" value="TRM69659.1"/>
    <property type="molecule type" value="Genomic_DNA"/>
</dbReference>
<reference evidence="2 3" key="1">
    <citation type="journal article" date="2019" name="New Phytol.">
        <title>Comparative genomics reveals unique wood-decay strategies and fruiting body development in the Schizophyllaceae.</title>
        <authorList>
            <person name="Almasi E."/>
            <person name="Sahu N."/>
            <person name="Krizsan K."/>
            <person name="Balint B."/>
            <person name="Kovacs G.M."/>
            <person name="Kiss B."/>
            <person name="Cseklye J."/>
            <person name="Drula E."/>
            <person name="Henrissat B."/>
            <person name="Nagy I."/>
            <person name="Chovatia M."/>
            <person name="Adam C."/>
            <person name="LaButti K."/>
            <person name="Lipzen A."/>
            <person name="Riley R."/>
            <person name="Grigoriev I.V."/>
            <person name="Nagy L.G."/>
        </authorList>
    </citation>
    <scope>NUCLEOTIDE SEQUENCE [LARGE SCALE GENOMIC DNA]</scope>
    <source>
        <strain evidence="2 3">NL-1724</strain>
    </source>
</reference>
<feature type="region of interest" description="Disordered" evidence="1">
    <location>
        <begin position="134"/>
        <end position="172"/>
    </location>
</feature>
<evidence type="ECO:0000313" key="3">
    <source>
        <dbReference type="Proteomes" id="UP000320762"/>
    </source>
</evidence>
<feature type="compositionally biased region" description="Polar residues" evidence="1">
    <location>
        <begin position="78"/>
        <end position="91"/>
    </location>
</feature>
<evidence type="ECO:0000313" key="2">
    <source>
        <dbReference type="EMBL" id="TRM69659.1"/>
    </source>
</evidence>
<name>A0A550CY01_9AGAR</name>
<feature type="compositionally biased region" description="Low complexity" evidence="1">
    <location>
        <begin position="134"/>
        <end position="145"/>
    </location>
</feature>
<proteinExistence type="predicted"/>
<dbReference type="AlphaFoldDB" id="A0A550CY01"/>
<gene>
    <name evidence="2" type="ORF">BD626DRAFT_16101</name>
</gene>
<sequence>MIMTATTPSTPFLSLDFSFSPLLSDTPTQTLPFLRELQALLGEDAEAQLAQPALSPSRVRSSVRFPSSTPTHLSTSSVLNGSPSPHDSTFPASKRAAHESPAAIPEVRITAADSATALSASSPVARALDNLLSPLSSNSSSLKPKGPVVPALRRSSPSLKRRHGPPLSGSPRFSAKPKEIIALLTLLEQAEADIVEDVARVKENVREVRDALAEVRETRKTKEIAHQARVAAAKQSMLPTITLTAVSSDFWLS</sequence>
<dbReference type="OrthoDB" id="3018737at2759"/>
<accession>A0A550CY01</accession>
<keyword evidence="3" id="KW-1185">Reference proteome</keyword>
<dbReference type="Proteomes" id="UP000320762">
    <property type="component" value="Unassembled WGS sequence"/>
</dbReference>
<organism evidence="2 3">
    <name type="scientific">Schizophyllum amplum</name>
    <dbReference type="NCBI Taxonomy" id="97359"/>
    <lineage>
        <taxon>Eukaryota</taxon>
        <taxon>Fungi</taxon>
        <taxon>Dikarya</taxon>
        <taxon>Basidiomycota</taxon>
        <taxon>Agaricomycotina</taxon>
        <taxon>Agaricomycetes</taxon>
        <taxon>Agaricomycetidae</taxon>
        <taxon>Agaricales</taxon>
        <taxon>Schizophyllaceae</taxon>
        <taxon>Schizophyllum</taxon>
    </lineage>
</organism>